<name>A0ABY7EYE4_MYAAR</name>
<evidence type="ECO:0000313" key="2">
    <source>
        <dbReference type="EMBL" id="WAR14958.1"/>
    </source>
</evidence>
<protein>
    <recommendedName>
        <fullName evidence="4">Acylphosphatase-like domain-containing protein</fullName>
    </recommendedName>
</protein>
<keyword evidence="3" id="KW-1185">Reference proteome</keyword>
<dbReference type="EMBL" id="CP111020">
    <property type="protein sequence ID" value="WAR14922.1"/>
    <property type="molecule type" value="Genomic_DNA"/>
</dbReference>
<proteinExistence type="predicted"/>
<gene>
    <name evidence="1" type="ORF">MAR_005027</name>
    <name evidence="2" type="ORF">MAR_005063</name>
</gene>
<evidence type="ECO:0000313" key="3">
    <source>
        <dbReference type="Proteomes" id="UP001164746"/>
    </source>
</evidence>
<accession>A0ABY7EYE4</accession>
<sequence length="81" mass="8850">MKSGFFFVFGTHVKAGFVRNQKDLPAEPTIVADATKSGTEAQHQKYIKGLETFQTRESGPMVEVAARLSPIHGSDSEPKTI</sequence>
<dbReference type="Proteomes" id="UP001164746">
    <property type="component" value="Chromosome 9"/>
</dbReference>
<reference evidence="2" key="1">
    <citation type="submission" date="2022-11" db="EMBL/GenBank/DDBJ databases">
        <title>Centuries of genome instability and evolution in soft-shell clam transmissible cancer (bioRxiv).</title>
        <authorList>
            <person name="Hart S.F.M."/>
            <person name="Yonemitsu M.A."/>
            <person name="Giersch R.M."/>
            <person name="Beal B.F."/>
            <person name="Arriagada G."/>
            <person name="Davis B.W."/>
            <person name="Ostrander E.A."/>
            <person name="Goff S.P."/>
            <person name="Metzger M.J."/>
        </authorList>
    </citation>
    <scope>NUCLEOTIDE SEQUENCE</scope>
    <source>
        <strain evidence="2">MELC-2E11</strain>
        <tissue evidence="2">Siphon/mantle</tissue>
    </source>
</reference>
<evidence type="ECO:0000313" key="1">
    <source>
        <dbReference type="EMBL" id="WAR14922.1"/>
    </source>
</evidence>
<organism evidence="2 3">
    <name type="scientific">Mya arenaria</name>
    <name type="common">Soft-shell clam</name>
    <dbReference type="NCBI Taxonomy" id="6604"/>
    <lineage>
        <taxon>Eukaryota</taxon>
        <taxon>Metazoa</taxon>
        <taxon>Spiralia</taxon>
        <taxon>Lophotrochozoa</taxon>
        <taxon>Mollusca</taxon>
        <taxon>Bivalvia</taxon>
        <taxon>Autobranchia</taxon>
        <taxon>Heteroconchia</taxon>
        <taxon>Euheterodonta</taxon>
        <taxon>Imparidentia</taxon>
        <taxon>Neoheterodontei</taxon>
        <taxon>Myida</taxon>
        <taxon>Myoidea</taxon>
        <taxon>Myidae</taxon>
        <taxon>Mya</taxon>
    </lineage>
</organism>
<dbReference type="EMBL" id="CP111020">
    <property type="protein sequence ID" value="WAR14958.1"/>
    <property type="molecule type" value="Genomic_DNA"/>
</dbReference>
<evidence type="ECO:0008006" key="4">
    <source>
        <dbReference type="Google" id="ProtNLM"/>
    </source>
</evidence>